<feature type="region of interest" description="Disordered" evidence="1">
    <location>
        <begin position="32"/>
        <end position="56"/>
    </location>
</feature>
<feature type="compositionally biased region" description="Basic and acidic residues" evidence="1">
    <location>
        <begin position="32"/>
        <end position="43"/>
    </location>
</feature>
<dbReference type="Proteomes" id="UP000030764">
    <property type="component" value="Unassembled WGS sequence"/>
</dbReference>
<keyword evidence="3" id="KW-1185">Reference proteome</keyword>
<dbReference type="AlphaFoldDB" id="A0A085MMP7"/>
<evidence type="ECO:0000256" key="1">
    <source>
        <dbReference type="SAM" id="MobiDB-lite"/>
    </source>
</evidence>
<accession>A0A085MMP7</accession>
<evidence type="ECO:0000313" key="3">
    <source>
        <dbReference type="Proteomes" id="UP000030764"/>
    </source>
</evidence>
<gene>
    <name evidence="2" type="ORF">M513_00719</name>
</gene>
<sequence length="131" mass="15249">MQLLSAHCIYQKEDRPIIRITKRSRLSDRLPVRSKVERRETKKGSSTNDRPRAKRPQMFVEHVSIKTMDRLSVNTAHESLKVFLLLQITNFELEQDDVTTYGFIPVLCGWCEEDDSDYESAGVFKWAAHHA</sequence>
<proteinExistence type="predicted"/>
<dbReference type="EMBL" id="KL363184">
    <property type="protein sequence ID" value="KFD58493.1"/>
    <property type="molecule type" value="Genomic_DNA"/>
</dbReference>
<name>A0A085MMP7_9BILA</name>
<evidence type="ECO:0000313" key="2">
    <source>
        <dbReference type="EMBL" id="KFD58493.1"/>
    </source>
</evidence>
<protein>
    <submittedName>
        <fullName evidence="2">Uncharacterized protein</fullName>
    </submittedName>
</protein>
<reference evidence="2 3" key="1">
    <citation type="journal article" date="2014" name="Nat. Genet.">
        <title>Genome and transcriptome of the porcine whipworm Trichuris suis.</title>
        <authorList>
            <person name="Jex A.R."/>
            <person name="Nejsum P."/>
            <person name="Schwarz E.M."/>
            <person name="Hu L."/>
            <person name="Young N.D."/>
            <person name="Hall R.S."/>
            <person name="Korhonen P.K."/>
            <person name="Liao S."/>
            <person name="Thamsborg S."/>
            <person name="Xia J."/>
            <person name="Xu P."/>
            <person name="Wang S."/>
            <person name="Scheerlinck J.P."/>
            <person name="Hofmann A."/>
            <person name="Sternberg P.W."/>
            <person name="Wang J."/>
            <person name="Gasser R.B."/>
        </authorList>
    </citation>
    <scope>NUCLEOTIDE SEQUENCE [LARGE SCALE GENOMIC DNA]</scope>
    <source>
        <strain evidence="2">DCEP-RM93M</strain>
    </source>
</reference>
<organism evidence="2 3">
    <name type="scientific">Trichuris suis</name>
    <name type="common">pig whipworm</name>
    <dbReference type="NCBI Taxonomy" id="68888"/>
    <lineage>
        <taxon>Eukaryota</taxon>
        <taxon>Metazoa</taxon>
        <taxon>Ecdysozoa</taxon>
        <taxon>Nematoda</taxon>
        <taxon>Enoplea</taxon>
        <taxon>Dorylaimia</taxon>
        <taxon>Trichinellida</taxon>
        <taxon>Trichuridae</taxon>
        <taxon>Trichuris</taxon>
    </lineage>
</organism>